<dbReference type="Proteomes" id="UP001143910">
    <property type="component" value="Unassembled WGS sequence"/>
</dbReference>
<organism evidence="1 2">
    <name type="scientific">Zarea fungicola</name>
    <dbReference type="NCBI Taxonomy" id="93591"/>
    <lineage>
        <taxon>Eukaryota</taxon>
        <taxon>Fungi</taxon>
        <taxon>Dikarya</taxon>
        <taxon>Ascomycota</taxon>
        <taxon>Pezizomycotina</taxon>
        <taxon>Sordariomycetes</taxon>
        <taxon>Hypocreomycetidae</taxon>
        <taxon>Hypocreales</taxon>
        <taxon>Cordycipitaceae</taxon>
        <taxon>Zarea</taxon>
    </lineage>
</organism>
<protein>
    <submittedName>
        <fullName evidence="1">Uncharacterized protein</fullName>
    </submittedName>
</protein>
<keyword evidence="2" id="KW-1185">Reference proteome</keyword>
<evidence type="ECO:0000313" key="2">
    <source>
        <dbReference type="Proteomes" id="UP001143910"/>
    </source>
</evidence>
<name>A0ACC1MKM6_9HYPO</name>
<sequence>MWPSTFSLLPLISGAIAVATIDTVFHNIYDGATDAGRVSDEQITRQMDVLNHSFRNAQLQFRLSEVKPVDNAAWSRNQDSTAMKTQLHVGDAKQLNIYILQDMGGKMAETTYPWDYARNPELDGCSIIYSTLPGGETQDYNLGINLVHEVGHWLGLYDVAKGGKTCSYEGGDRVRDTAPQVEGTVGCPKIPEDSCRDQWGPDNIHNFMDTSADRCRNDFTRGQIERMLEQSARYRQIRI</sequence>
<evidence type="ECO:0000313" key="1">
    <source>
        <dbReference type="EMBL" id="KAJ2966836.1"/>
    </source>
</evidence>
<proteinExistence type="predicted"/>
<gene>
    <name evidence="1" type="ORF">NQ176_g9956</name>
</gene>
<dbReference type="EMBL" id="JANJQO010002496">
    <property type="protein sequence ID" value="KAJ2966836.1"/>
    <property type="molecule type" value="Genomic_DNA"/>
</dbReference>
<accession>A0ACC1MKM6</accession>
<comment type="caution">
    <text evidence="1">The sequence shown here is derived from an EMBL/GenBank/DDBJ whole genome shotgun (WGS) entry which is preliminary data.</text>
</comment>
<reference evidence="1" key="1">
    <citation type="submission" date="2022-08" db="EMBL/GenBank/DDBJ databases">
        <title>Genome Sequence of Lecanicillium fungicola.</title>
        <authorList>
            <person name="Buettner E."/>
        </authorList>
    </citation>
    <scope>NUCLEOTIDE SEQUENCE</scope>
    <source>
        <strain evidence="1">Babe33</strain>
    </source>
</reference>